<name>A0A4Y2RP02_ARAVE</name>
<dbReference type="EMBL" id="BGPR01017877">
    <property type="protein sequence ID" value="GBN77534.1"/>
    <property type="molecule type" value="Genomic_DNA"/>
</dbReference>
<keyword evidence="5" id="KW-1185">Reference proteome</keyword>
<dbReference type="EMBL" id="BGPR01017878">
    <property type="protein sequence ID" value="GBN77541.1"/>
    <property type="molecule type" value="Genomic_DNA"/>
</dbReference>
<dbReference type="Proteomes" id="UP000499080">
    <property type="component" value="Unassembled WGS sequence"/>
</dbReference>
<evidence type="ECO:0000313" key="2">
    <source>
        <dbReference type="EMBL" id="GBN77541.1"/>
    </source>
</evidence>
<evidence type="ECO:0000313" key="3">
    <source>
        <dbReference type="EMBL" id="GBN78587.1"/>
    </source>
</evidence>
<sequence>MSALSRISHLSFEHNFLFCPATRRRYAENLRLNTTNYAARSCLFQKTERQFRCPCRLTKPRNRLRRRSFACLLSSIQMVPLIKSSSELLFIKIDGILTRGLKGTYGEMTIIKPAGSSYFIPRTSSRHEVAQLDCLEMVRVND</sequence>
<protein>
    <submittedName>
        <fullName evidence="1">Uncharacterized protein</fullName>
    </submittedName>
</protein>
<accession>A0A4Y2RP02</accession>
<reference evidence="1 5" key="1">
    <citation type="journal article" date="2019" name="Sci. Rep.">
        <title>Orb-weaving spider Araneus ventricosus genome elucidates the spidroin gene catalogue.</title>
        <authorList>
            <person name="Kono N."/>
            <person name="Nakamura H."/>
            <person name="Ohtoshi R."/>
            <person name="Moran D.A.P."/>
            <person name="Shinohara A."/>
            <person name="Yoshida Y."/>
            <person name="Fujiwara M."/>
            <person name="Mori M."/>
            <person name="Tomita M."/>
            <person name="Arakawa K."/>
        </authorList>
    </citation>
    <scope>NUCLEOTIDE SEQUENCE [LARGE SCALE GENOMIC DNA]</scope>
</reference>
<dbReference type="EMBL" id="BGPR01018236">
    <property type="protein sequence ID" value="GBN78587.1"/>
    <property type="molecule type" value="Genomic_DNA"/>
</dbReference>
<dbReference type="EMBL" id="BGPR01018238">
    <property type="protein sequence ID" value="GBN78594.1"/>
    <property type="molecule type" value="Genomic_DNA"/>
</dbReference>
<comment type="caution">
    <text evidence="1">The sequence shown here is derived from an EMBL/GenBank/DDBJ whole genome shotgun (WGS) entry which is preliminary data.</text>
</comment>
<evidence type="ECO:0000313" key="4">
    <source>
        <dbReference type="EMBL" id="GBN78594.1"/>
    </source>
</evidence>
<proteinExistence type="predicted"/>
<dbReference type="AlphaFoldDB" id="A0A4Y2RP02"/>
<evidence type="ECO:0000313" key="5">
    <source>
        <dbReference type="Proteomes" id="UP000499080"/>
    </source>
</evidence>
<gene>
    <name evidence="2" type="ORF">AVEN_16520_1</name>
    <name evidence="3" type="ORF">AVEN_215016_1</name>
    <name evidence="4" type="ORF">AVEN_247066_1</name>
    <name evidence="1" type="ORF">AVEN_98295_1</name>
</gene>
<organism evidence="1 5">
    <name type="scientific">Araneus ventricosus</name>
    <name type="common">Orbweaver spider</name>
    <name type="synonym">Epeira ventricosa</name>
    <dbReference type="NCBI Taxonomy" id="182803"/>
    <lineage>
        <taxon>Eukaryota</taxon>
        <taxon>Metazoa</taxon>
        <taxon>Ecdysozoa</taxon>
        <taxon>Arthropoda</taxon>
        <taxon>Chelicerata</taxon>
        <taxon>Arachnida</taxon>
        <taxon>Araneae</taxon>
        <taxon>Araneomorphae</taxon>
        <taxon>Entelegynae</taxon>
        <taxon>Araneoidea</taxon>
        <taxon>Araneidae</taxon>
        <taxon>Araneus</taxon>
    </lineage>
</organism>
<evidence type="ECO:0000313" key="1">
    <source>
        <dbReference type="EMBL" id="GBN77534.1"/>
    </source>
</evidence>